<comment type="pathway">
    <text evidence="1">Bacterial outer membrane biogenesis; LPS O-antigen biosynthesis.</text>
</comment>
<dbReference type="InterPro" id="IPR036291">
    <property type="entry name" value="NAD(P)-bd_dom_sf"/>
</dbReference>
<evidence type="ECO:0000259" key="3">
    <source>
        <dbReference type="Pfam" id="PF01370"/>
    </source>
</evidence>
<protein>
    <submittedName>
        <fullName evidence="4">UDP-glucose 4-epimerase</fullName>
    </submittedName>
</protein>
<proteinExistence type="inferred from homology"/>
<comment type="similarity">
    <text evidence="2">Belongs to the NAD(P)-dependent epimerase/dehydratase family.</text>
</comment>
<dbReference type="Gene3D" id="3.40.50.720">
    <property type="entry name" value="NAD(P)-binding Rossmann-like Domain"/>
    <property type="match status" value="1"/>
</dbReference>
<dbReference type="AlphaFoldDB" id="A0A0R3LG63"/>
<dbReference type="PANTHER" id="PTHR43000">
    <property type="entry name" value="DTDP-D-GLUCOSE 4,6-DEHYDRATASE-RELATED"/>
    <property type="match status" value="1"/>
</dbReference>
<dbReference type="Proteomes" id="UP000050863">
    <property type="component" value="Unassembled WGS sequence"/>
</dbReference>
<name>A0A0R3LG63_9BRAD</name>
<reference evidence="4 5" key="1">
    <citation type="submission" date="2014-03" db="EMBL/GenBank/DDBJ databases">
        <title>Bradyrhizobium valentinum sp. nov., isolated from effective nodules of Lupinus mariae-josephae, a lupine endemic of basic-lime soils in Eastern Spain.</title>
        <authorList>
            <person name="Duran D."/>
            <person name="Rey L."/>
            <person name="Navarro A."/>
            <person name="Busquets A."/>
            <person name="Imperial J."/>
            <person name="Ruiz-Argueso T."/>
        </authorList>
    </citation>
    <scope>NUCLEOTIDE SEQUENCE [LARGE SCALE GENOMIC DNA]</scope>
    <source>
        <strain evidence="4 5">PAC68</strain>
    </source>
</reference>
<dbReference type="Pfam" id="PF01370">
    <property type="entry name" value="Epimerase"/>
    <property type="match status" value="1"/>
</dbReference>
<evidence type="ECO:0000313" key="4">
    <source>
        <dbReference type="EMBL" id="KRR06760.1"/>
    </source>
</evidence>
<dbReference type="EMBL" id="LLXZ01000108">
    <property type="protein sequence ID" value="KRR06760.1"/>
    <property type="molecule type" value="Genomic_DNA"/>
</dbReference>
<gene>
    <name evidence="4" type="ORF">CQ12_32075</name>
</gene>
<comment type="caution">
    <text evidence="4">The sequence shown here is derived from an EMBL/GenBank/DDBJ whole genome shotgun (WGS) entry which is preliminary data.</text>
</comment>
<dbReference type="CDD" id="cd08946">
    <property type="entry name" value="SDR_e"/>
    <property type="match status" value="1"/>
</dbReference>
<dbReference type="RefSeq" id="WP_057836583.1">
    <property type="nucleotide sequence ID" value="NZ_LLXZ01000108.1"/>
</dbReference>
<evidence type="ECO:0000313" key="5">
    <source>
        <dbReference type="Proteomes" id="UP000050863"/>
    </source>
</evidence>
<evidence type="ECO:0000256" key="1">
    <source>
        <dbReference type="ARBA" id="ARBA00005125"/>
    </source>
</evidence>
<evidence type="ECO:0000256" key="2">
    <source>
        <dbReference type="ARBA" id="ARBA00007637"/>
    </source>
</evidence>
<dbReference type="SUPFAM" id="SSF51735">
    <property type="entry name" value="NAD(P)-binding Rossmann-fold domains"/>
    <property type="match status" value="1"/>
</dbReference>
<feature type="domain" description="NAD-dependent epimerase/dehydratase" evidence="3">
    <location>
        <begin position="4"/>
        <end position="237"/>
    </location>
</feature>
<accession>A0A0R3LG63</accession>
<keyword evidence="5" id="KW-1185">Reference proteome</keyword>
<dbReference type="STRING" id="280332.CQ12_32075"/>
<organism evidence="4 5">
    <name type="scientific">Bradyrhizobium jicamae</name>
    <dbReference type="NCBI Taxonomy" id="280332"/>
    <lineage>
        <taxon>Bacteria</taxon>
        <taxon>Pseudomonadati</taxon>
        <taxon>Pseudomonadota</taxon>
        <taxon>Alphaproteobacteria</taxon>
        <taxon>Hyphomicrobiales</taxon>
        <taxon>Nitrobacteraceae</taxon>
        <taxon>Bradyrhizobium</taxon>
    </lineage>
</organism>
<dbReference type="OrthoDB" id="5295702at2"/>
<sequence>MKVWVTGANGFIGRHLVRVLADRGYSVHGIGHGAIGDAERHHSGLAHWLNGEIDAANLNALAERTGLPSTIFHLAGGSSVGLSLAQPFEDFSRTVAGTARLLEWLRGTARDCRLIAVSSAAVYGAGHEGAIAVDAATLPMSPYGQHKLMMEQLCRSYAVSFSLRSTVVRLFSVYGPNLRKQLPWDICSRLQAGERTLVLGGTGAEVRDWTDVRDVARLLAVIDGKPQAEAFQAINAGSGFGTTVARVSARIAECWGGTISVQFSGIVRAGDPTSLLSDDAMRRTLPFDWRIPVEQGLGDYVSWFKDQIR</sequence>
<dbReference type="InterPro" id="IPR001509">
    <property type="entry name" value="Epimerase_deHydtase"/>
</dbReference>